<dbReference type="GO" id="GO:0016832">
    <property type="term" value="F:aldehyde-lyase activity"/>
    <property type="evidence" value="ECO:0007669"/>
    <property type="project" value="TreeGrafter"/>
</dbReference>
<keyword evidence="6" id="KW-1185">Reference proteome</keyword>
<organism evidence="5 6">
    <name type="scientific">Polynucleobacter kasalickyi</name>
    <dbReference type="NCBI Taxonomy" id="1938817"/>
    <lineage>
        <taxon>Bacteria</taxon>
        <taxon>Pseudomonadati</taxon>
        <taxon>Pseudomonadota</taxon>
        <taxon>Betaproteobacteria</taxon>
        <taxon>Burkholderiales</taxon>
        <taxon>Burkholderiaceae</taxon>
        <taxon>Polynucleobacter</taxon>
    </lineage>
</organism>
<accession>A0A1W1Z609</accession>
<evidence type="ECO:0000313" key="5">
    <source>
        <dbReference type="EMBL" id="SMC43855.1"/>
    </source>
</evidence>
<evidence type="ECO:0000256" key="3">
    <source>
        <dbReference type="ARBA" id="ARBA00023239"/>
    </source>
</evidence>
<dbReference type="SUPFAM" id="SSF51621">
    <property type="entry name" value="Phosphoenolpyruvate/pyruvate domain"/>
    <property type="match status" value="1"/>
</dbReference>
<dbReference type="Pfam" id="PF03328">
    <property type="entry name" value="HpcH_HpaI"/>
    <property type="match status" value="1"/>
</dbReference>
<proteinExistence type="inferred from homology"/>
<dbReference type="Proteomes" id="UP000192708">
    <property type="component" value="Unassembled WGS sequence"/>
</dbReference>
<dbReference type="OrthoDB" id="86160at2"/>
<evidence type="ECO:0000313" key="6">
    <source>
        <dbReference type="Proteomes" id="UP000192708"/>
    </source>
</evidence>
<dbReference type="Gene3D" id="3.20.20.60">
    <property type="entry name" value="Phosphoenolpyruvate-binding domains"/>
    <property type="match status" value="2"/>
</dbReference>
<dbReference type="EMBL" id="FWXJ01000004">
    <property type="protein sequence ID" value="SMC43855.1"/>
    <property type="molecule type" value="Genomic_DNA"/>
</dbReference>
<reference evidence="5 6" key="1">
    <citation type="submission" date="2017-04" db="EMBL/GenBank/DDBJ databases">
        <authorList>
            <person name="Afonso C.L."/>
            <person name="Miller P.J."/>
            <person name="Scott M.A."/>
            <person name="Spackman E."/>
            <person name="Goraichik I."/>
            <person name="Dimitrov K.M."/>
            <person name="Suarez D.L."/>
            <person name="Swayne D.E."/>
        </authorList>
    </citation>
    <scope>NUCLEOTIDE SEQUENCE [LARGE SCALE GENOMIC DNA]</scope>
    <source>
        <strain evidence="5 6">VK13</strain>
    </source>
</reference>
<dbReference type="PANTHER" id="PTHR30502">
    <property type="entry name" value="2-KETO-3-DEOXY-L-RHAMNONATE ALDOLASE"/>
    <property type="match status" value="1"/>
</dbReference>
<evidence type="ECO:0000256" key="1">
    <source>
        <dbReference type="ARBA" id="ARBA00005568"/>
    </source>
</evidence>
<dbReference type="InterPro" id="IPR040442">
    <property type="entry name" value="Pyrv_kinase-like_dom_sf"/>
</dbReference>
<gene>
    <name evidence="5" type="ORF">SAMN06296008_104138</name>
</gene>
<dbReference type="GO" id="GO:0046872">
    <property type="term" value="F:metal ion binding"/>
    <property type="evidence" value="ECO:0007669"/>
    <property type="project" value="UniProtKB-KW"/>
</dbReference>
<protein>
    <submittedName>
        <fullName evidence="5">2-keto-3-deoxy-L-rhamnonate aldolase RhmA</fullName>
    </submittedName>
</protein>
<dbReference type="AlphaFoldDB" id="A0A1W1Z609"/>
<dbReference type="InterPro" id="IPR015813">
    <property type="entry name" value="Pyrv/PenolPyrv_kinase-like_dom"/>
</dbReference>
<comment type="similarity">
    <text evidence="1">Belongs to the HpcH/HpaI aldolase family.</text>
</comment>
<evidence type="ECO:0000259" key="4">
    <source>
        <dbReference type="Pfam" id="PF03328"/>
    </source>
</evidence>
<keyword evidence="3" id="KW-0456">Lyase</keyword>
<dbReference type="InterPro" id="IPR005000">
    <property type="entry name" value="Aldolase/citrate-lyase_domain"/>
</dbReference>
<dbReference type="GO" id="GO:0005737">
    <property type="term" value="C:cytoplasm"/>
    <property type="evidence" value="ECO:0007669"/>
    <property type="project" value="TreeGrafter"/>
</dbReference>
<dbReference type="InterPro" id="IPR050251">
    <property type="entry name" value="HpcH-HpaI_aldolase"/>
</dbReference>
<evidence type="ECO:0000256" key="2">
    <source>
        <dbReference type="ARBA" id="ARBA00022723"/>
    </source>
</evidence>
<dbReference type="STRING" id="1938817.SAMN06296008_104138"/>
<keyword evidence="2" id="KW-0479">Metal-binding</keyword>
<name>A0A1W1Z609_9BURK</name>
<sequence length="227" mass="25055">MNKTLTLQERLQSDELLWMVNAGGSSIDVIDSLARAGAECVFIDCERTAINIESITPMVRTIHAHGMFAVLRSESLQPEVLIRYLDRGIDGLISPHIETTSQLQMISEVVDYVGSSQSRTIFKIAQIESVQALENIANLSIDQSTDTFLIGPNDLSHSLGLKGSQTDPLLWQKVDEVISALNQQTRTWGIPGNPQTASNWVNKGASFLYCSVDQILKLGYANFCKKN</sequence>
<dbReference type="RefSeq" id="WP_084283102.1">
    <property type="nucleotide sequence ID" value="NZ_FWXJ01000004.1"/>
</dbReference>
<dbReference type="PANTHER" id="PTHR30502:SF0">
    <property type="entry name" value="PHOSPHOENOLPYRUVATE CARBOXYLASE FAMILY PROTEIN"/>
    <property type="match status" value="1"/>
</dbReference>
<feature type="domain" description="HpcH/HpaI aldolase/citrate lyase" evidence="4">
    <location>
        <begin position="22"/>
        <end position="180"/>
    </location>
</feature>